<feature type="region of interest" description="Disordered" evidence="1">
    <location>
        <begin position="11"/>
        <end position="57"/>
    </location>
</feature>
<dbReference type="Proteomes" id="UP001165120">
    <property type="component" value="Unassembled WGS sequence"/>
</dbReference>
<protein>
    <submittedName>
        <fullName evidence="2">Unnamed protein product</fullName>
    </submittedName>
</protein>
<gene>
    <name evidence="2" type="ORF">Cboi02_000621500</name>
</gene>
<feature type="compositionally biased region" description="Polar residues" evidence="1">
    <location>
        <begin position="254"/>
        <end position="265"/>
    </location>
</feature>
<accession>A0A9W6WK70</accession>
<dbReference type="EMBL" id="BSXN01003685">
    <property type="protein sequence ID" value="GME79767.1"/>
    <property type="molecule type" value="Genomic_DNA"/>
</dbReference>
<evidence type="ECO:0000313" key="3">
    <source>
        <dbReference type="Proteomes" id="UP001165120"/>
    </source>
</evidence>
<dbReference type="AlphaFoldDB" id="A0A9W6WK70"/>
<feature type="compositionally biased region" description="Low complexity" evidence="1">
    <location>
        <begin position="223"/>
        <end position="244"/>
    </location>
</feature>
<feature type="region of interest" description="Disordered" evidence="1">
    <location>
        <begin position="223"/>
        <end position="266"/>
    </location>
</feature>
<reference evidence="2" key="1">
    <citation type="submission" date="2023-04" db="EMBL/GenBank/DDBJ databases">
        <title>Candida boidinii NBRC 10035.</title>
        <authorList>
            <person name="Ichikawa N."/>
            <person name="Sato H."/>
            <person name="Tonouchi N."/>
        </authorList>
    </citation>
    <scope>NUCLEOTIDE SEQUENCE</scope>
    <source>
        <strain evidence="2">NBRC 10035</strain>
    </source>
</reference>
<organism evidence="2 3">
    <name type="scientific">Candida boidinii</name>
    <name type="common">Yeast</name>
    <dbReference type="NCBI Taxonomy" id="5477"/>
    <lineage>
        <taxon>Eukaryota</taxon>
        <taxon>Fungi</taxon>
        <taxon>Dikarya</taxon>
        <taxon>Ascomycota</taxon>
        <taxon>Saccharomycotina</taxon>
        <taxon>Pichiomycetes</taxon>
        <taxon>Pichiales</taxon>
        <taxon>Pichiaceae</taxon>
        <taxon>Ogataea</taxon>
        <taxon>Ogataea/Candida clade</taxon>
    </lineage>
</organism>
<evidence type="ECO:0000313" key="2">
    <source>
        <dbReference type="EMBL" id="GME79767.1"/>
    </source>
</evidence>
<name>A0A9W6WK70_CANBO</name>
<comment type="caution">
    <text evidence="2">The sequence shown here is derived from an EMBL/GenBank/DDBJ whole genome shotgun (WGS) entry which is preliminary data.</text>
</comment>
<sequence length="388" mass="42882">MMKLNLSLQETYRGRKSSNRSIDRHNTDELNGSISKKRQKRSYHNSGGGGSINNNNFHYIETENNLDNSTENSVPSPSVHSVVNQDLTSLATSITNIPNLNVTANGSVVNNMIDQNNHNNDNNNEIQNGMNGESEQLHQEAHLYNGNNIMMNNDNWMNQSSSNSGSTNGSSSSSNLNNNNNNNINNNGSFGDLTFFDDLMNNMAAWDFNPNVMFEPLLQQQQQEEYDIEQAQQQQQQHQEQQNNHHLHHHQQQGSEDGSASSDRLSLSPKVSIKLENDNMVPPAQKNDKMLYGFVVPNNENGNATSTVNNNNSSNSNNIALDSKSLDEPETNILGNGNTTTTGVITSGRVPGCDTLPHPVIHDVVSVSQTVPRIPHSEIPANNSNTYM</sequence>
<evidence type="ECO:0000256" key="1">
    <source>
        <dbReference type="SAM" id="MobiDB-lite"/>
    </source>
</evidence>
<proteinExistence type="predicted"/>
<feature type="region of interest" description="Disordered" evidence="1">
    <location>
        <begin position="148"/>
        <end position="183"/>
    </location>
</feature>
<keyword evidence="3" id="KW-1185">Reference proteome</keyword>